<dbReference type="InterPro" id="IPR002541">
    <property type="entry name" value="Cyt_c_assembly"/>
</dbReference>
<feature type="transmembrane region" description="Helical" evidence="10">
    <location>
        <begin position="38"/>
        <end position="62"/>
    </location>
</feature>
<dbReference type="eggNOG" id="COG1138">
    <property type="taxonomic scope" value="Bacteria"/>
</dbReference>
<keyword evidence="5 10" id="KW-0812">Transmembrane</keyword>
<evidence type="ECO:0000259" key="12">
    <source>
        <dbReference type="Pfam" id="PF16327"/>
    </source>
</evidence>
<reference evidence="13 14" key="1">
    <citation type="submission" date="2010-12" db="EMBL/GenBank/DDBJ databases">
        <authorList>
            <person name="Muzny D."/>
            <person name="Qin X."/>
            <person name="Deng J."/>
            <person name="Jiang H."/>
            <person name="Liu Y."/>
            <person name="Qu J."/>
            <person name="Song X.-Z."/>
            <person name="Zhang L."/>
            <person name="Thornton R."/>
            <person name="Coyle M."/>
            <person name="Francisco L."/>
            <person name="Jackson L."/>
            <person name="Javaid M."/>
            <person name="Korchina V."/>
            <person name="Kovar C."/>
            <person name="Mata R."/>
            <person name="Mathew T."/>
            <person name="Ngo R."/>
            <person name="Nguyen L."/>
            <person name="Nguyen N."/>
            <person name="Okwuonu G."/>
            <person name="Ongeri F."/>
            <person name="Pham C."/>
            <person name="Simmons D."/>
            <person name="Wilczek-Boney K."/>
            <person name="Hale W."/>
            <person name="Jakkamsetti A."/>
            <person name="Pham P."/>
            <person name="Ruth R."/>
            <person name="San Lucas F."/>
            <person name="Warren J."/>
            <person name="Zhang J."/>
            <person name="Zhao Z."/>
            <person name="Zhou C."/>
            <person name="Zhu D."/>
            <person name="Lee S."/>
            <person name="Bess C."/>
            <person name="Blankenburg K."/>
            <person name="Forbes L."/>
            <person name="Fu Q."/>
            <person name="Gubbala S."/>
            <person name="Hirani K."/>
            <person name="Jayaseelan J.C."/>
            <person name="Lara F."/>
            <person name="Munidasa M."/>
            <person name="Palculict T."/>
            <person name="Patil S."/>
            <person name="Pu L.-L."/>
            <person name="Saada N."/>
            <person name="Tang L."/>
            <person name="Weissenberger G."/>
            <person name="Zhu Y."/>
            <person name="Hemphill L."/>
            <person name="Shang Y."/>
            <person name="Youmans B."/>
            <person name="Ayvaz T."/>
            <person name="Ross M."/>
            <person name="Santibanez J."/>
            <person name="Aqrawi P."/>
            <person name="Gross S."/>
            <person name="Joshi V."/>
            <person name="Fowler G."/>
            <person name="Nazareth L."/>
            <person name="Reid J."/>
            <person name="Worley K."/>
            <person name="Petrosino J."/>
            <person name="Highlander S."/>
            <person name="Gibbs R."/>
        </authorList>
    </citation>
    <scope>NUCLEOTIDE SEQUENCE [LARGE SCALE GENOMIC DNA]</scope>
    <source>
        <strain evidence="13 14">ATCC 51599</strain>
    </source>
</reference>
<protein>
    <submittedName>
        <fullName evidence="13">Cytochrome c-type biogenesis protein CcmF</fullName>
    </submittedName>
</protein>
<dbReference type="InterPro" id="IPR032523">
    <property type="entry name" value="CcmF_C"/>
</dbReference>
<feature type="transmembrane region" description="Helical" evidence="10">
    <location>
        <begin position="6"/>
        <end position="26"/>
    </location>
</feature>
<comment type="similarity">
    <text evidence="2">Belongs to the CcmF/CycK/Ccl1/NrfE/CcsA family.</text>
</comment>
<feature type="domain" description="Cytochrome c-type biogenesis protein CcmF C-terminal" evidence="12">
    <location>
        <begin position="315"/>
        <end position="663"/>
    </location>
</feature>
<feature type="domain" description="Cytochrome c assembly protein" evidence="11">
    <location>
        <begin position="89"/>
        <end position="295"/>
    </location>
</feature>
<feature type="transmembrane region" description="Helical" evidence="10">
    <location>
        <begin position="249"/>
        <end position="267"/>
    </location>
</feature>
<feature type="transmembrane region" description="Helical" evidence="10">
    <location>
        <begin position="313"/>
        <end position="331"/>
    </location>
</feature>
<dbReference type="PRINTS" id="PR01411">
    <property type="entry name" value="CCMFBIOGNSIS"/>
</dbReference>
<keyword evidence="14" id="KW-1185">Reference proteome</keyword>
<dbReference type="GO" id="GO:0017004">
    <property type="term" value="P:cytochrome complex assembly"/>
    <property type="evidence" value="ECO:0007669"/>
    <property type="project" value="UniProtKB-KW"/>
</dbReference>
<organism evidence="13 14">
    <name type="scientific">Lautropia mirabilis ATCC 51599</name>
    <dbReference type="NCBI Taxonomy" id="887898"/>
    <lineage>
        <taxon>Bacteria</taxon>
        <taxon>Pseudomonadati</taxon>
        <taxon>Pseudomonadota</taxon>
        <taxon>Betaproteobacteria</taxon>
        <taxon>Burkholderiales</taxon>
        <taxon>Burkholderiaceae</taxon>
        <taxon>Lautropia</taxon>
    </lineage>
</organism>
<feature type="transmembrane region" description="Helical" evidence="10">
    <location>
        <begin position="209"/>
        <end position="229"/>
    </location>
</feature>
<dbReference type="STRING" id="887898.HMPREF0551_1455"/>
<name>E7RXN4_9BURK</name>
<dbReference type="GO" id="GO:0015232">
    <property type="term" value="F:heme transmembrane transporter activity"/>
    <property type="evidence" value="ECO:0007669"/>
    <property type="project" value="InterPro"/>
</dbReference>
<dbReference type="InterPro" id="IPR003567">
    <property type="entry name" value="Cyt_c_biogenesis"/>
</dbReference>
<keyword evidence="7 10" id="KW-1133">Transmembrane helix</keyword>
<evidence type="ECO:0000256" key="8">
    <source>
        <dbReference type="ARBA" id="ARBA00023136"/>
    </source>
</evidence>
<dbReference type="InterPro" id="IPR003568">
    <property type="entry name" value="Cyt_c_biogenesis_CcmF"/>
</dbReference>
<dbReference type="Pfam" id="PF01578">
    <property type="entry name" value="Cytochrom_C_asm"/>
    <property type="match status" value="1"/>
</dbReference>
<feature type="transmembrane region" description="Helical" evidence="10">
    <location>
        <begin position="125"/>
        <end position="142"/>
    </location>
</feature>
<feature type="transmembrane region" description="Helical" evidence="10">
    <location>
        <begin position="96"/>
        <end position="113"/>
    </location>
</feature>
<evidence type="ECO:0000256" key="7">
    <source>
        <dbReference type="ARBA" id="ARBA00022989"/>
    </source>
</evidence>
<feature type="transmembrane region" description="Helical" evidence="10">
    <location>
        <begin position="428"/>
        <end position="447"/>
    </location>
</feature>
<dbReference type="PANTHER" id="PTHR43653">
    <property type="entry name" value="CYTOCHROME C ASSEMBLY PROTEIN-RELATED"/>
    <property type="match status" value="1"/>
</dbReference>
<keyword evidence="4" id="KW-0997">Cell inner membrane</keyword>
<dbReference type="GO" id="GO:0005886">
    <property type="term" value="C:plasma membrane"/>
    <property type="evidence" value="ECO:0007669"/>
    <property type="project" value="UniProtKB-SubCell"/>
</dbReference>
<evidence type="ECO:0000256" key="2">
    <source>
        <dbReference type="ARBA" id="ARBA00009186"/>
    </source>
</evidence>
<keyword evidence="6" id="KW-0201">Cytochrome c-type biogenesis</keyword>
<feature type="transmembrane region" description="Helical" evidence="10">
    <location>
        <begin position="352"/>
        <end position="376"/>
    </location>
</feature>
<sequence length="675" mass="73542">MIAEIGHYALWLALALAVVQFCSGLWGAHRQDGRLMQVAHRATLLQAAMMVVAFGCLAWSFVHFDFSLKNVASNSNRMLPLPYRIAATWGSHEGSMLLWALMLGLWTAAVASFGRTLGTLVRSRVLGVQGFVSVGFLLFLLTTSNPFERSLPAPPDGRDLNPLLQDPGMVLHPPLLYLGYVGFSVAFAFAIAAMLGGRVDAAWTRWARPWTTAAWCFLTLGITLGSWWAYYELGWGGWWFWDPVENASFMPWLVGTALMHSLIVTELRGTFRNWTLLLAIAAFSLSLVGTFIVRSGVITSVHAFATDPARGVFILSFLVVVIGGSLFLYAWRAPRLAQGNAPATFSFSSRESMLLANNLLLVVACAAVFLGTMYPLLLDTLELGKISVGPPYFEAVFVPLMAPAVFLMGVGPVARWRNAPVPDLLRRLRWALGVSIVTTVLVALTSGRFSAERLASPAEGGVGVGGAVLFAIGMFIGIWAIASALALLRERLWPSGEAAASRSAMERARALPAAFWGMLVAHIGVGVFIIGVAGVNTLETEADEALAPGQSMSLGGYEFRLQELREVPGPNYQAVQAKVEVSRDGHFHSMLLPEKRAYSGAMGTTQTEAAIETRLTGDVYVALGERLPDGRWTMLVWIKPFVDWIWGGCVLMALGGFIAMADRRYRRRRAHGRQD</sequence>
<comment type="subcellular location">
    <subcellularLocation>
        <location evidence="1">Cell inner membrane</location>
        <topology evidence="1">Multi-pass membrane protein</topology>
    </subcellularLocation>
</comment>
<proteinExistence type="inferred from homology"/>
<dbReference type="NCBIfam" id="TIGR00353">
    <property type="entry name" value="nrfE"/>
    <property type="match status" value="1"/>
</dbReference>
<dbReference type="NCBIfam" id="NF007691">
    <property type="entry name" value="PRK10369.1"/>
    <property type="match status" value="1"/>
</dbReference>
<evidence type="ECO:0000256" key="4">
    <source>
        <dbReference type="ARBA" id="ARBA00022519"/>
    </source>
</evidence>
<evidence type="ECO:0000256" key="9">
    <source>
        <dbReference type="ARBA" id="ARBA00037230"/>
    </source>
</evidence>
<keyword evidence="8 10" id="KW-0472">Membrane</keyword>
<evidence type="ECO:0000256" key="3">
    <source>
        <dbReference type="ARBA" id="ARBA00022475"/>
    </source>
</evidence>
<evidence type="ECO:0000256" key="5">
    <source>
        <dbReference type="ARBA" id="ARBA00022692"/>
    </source>
</evidence>
<accession>E7RXN4</accession>
<comment type="function">
    <text evidence="9">Required for the biogenesis of c-type cytochromes. Possible subunit of a heme lyase.</text>
</comment>
<dbReference type="HOGENOM" id="CLU_015041_3_0_4"/>
<comment type="caution">
    <text evidence="13">The sequence shown here is derived from an EMBL/GenBank/DDBJ whole genome shotgun (WGS) entry which is preliminary data.</text>
</comment>
<keyword evidence="3" id="KW-1003">Cell membrane</keyword>
<gene>
    <name evidence="13" type="primary">ccmF</name>
    <name evidence="13" type="ORF">HMPREF0551_1455</name>
</gene>
<dbReference type="PRINTS" id="PR01410">
    <property type="entry name" value="CCBIOGENESIS"/>
</dbReference>
<evidence type="ECO:0000313" key="13">
    <source>
        <dbReference type="EMBL" id="EFV94708.1"/>
    </source>
</evidence>
<dbReference type="EMBL" id="AEQP01000010">
    <property type="protein sequence ID" value="EFV94708.1"/>
    <property type="molecule type" value="Genomic_DNA"/>
</dbReference>
<feature type="transmembrane region" description="Helical" evidence="10">
    <location>
        <begin position="177"/>
        <end position="197"/>
    </location>
</feature>
<dbReference type="Proteomes" id="UP000011021">
    <property type="component" value="Unassembled WGS sequence"/>
</dbReference>
<evidence type="ECO:0000256" key="1">
    <source>
        <dbReference type="ARBA" id="ARBA00004429"/>
    </source>
</evidence>
<evidence type="ECO:0000256" key="10">
    <source>
        <dbReference type="SAM" id="Phobius"/>
    </source>
</evidence>
<dbReference type="Pfam" id="PF16327">
    <property type="entry name" value="CcmF_C"/>
    <property type="match status" value="1"/>
</dbReference>
<evidence type="ECO:0000313" key="14">
    <source>
        <dbReference type="Proteomes" id="UP000011021"/>
    </source>
</evidence>
<feature type="transmembrane region" description="Helical" evidence="10">
    <location>
        <begin position="396"/>
        <end position="416"/>
    </location>
</feature>
<dbReference type="GO" id="GO:0020037">
    <property type="term" value="F:heme binding"/>
    <property type="evidence" value="ECO:0007669"/>
    <property type="project" value="InterPro"/>
</dbReference>
<feature type="transmembrane region" description="Helical" evidence="10">
    <location>
        <begin position="467"/>
        <end position="488"/>
    </location>
</feature>
<feature type="transmembrane region" description="Helical" evidence="10">
    <location>
        <begin position="644"/>
        <end position="661"/>
    </location>
</feature>
<dbReference type="PANTHER" id="PTHR43653:SF1">
    <property type="entry name" value="CYTOCHROME C-TYPE BIOGENESIS PROTEIN CCMF"/>
    <property type="match status" value="1"/>
</dbReference>
<dbReference type="AlphaFoldDB" id="E7RXN4"/>
<evidence type="ECO:0000256" key="6">
    <source>
        <dbReference type="ARBA" id="ARBA00022748"/>
    </source>
</evidence>
<feature type="transmembrane region" description="Helical" evidence="10">
    <location>
        <begin position="509"/>
        <end position="533"/>
    </location>
</feature>
<dbReference type="RefSeq" id="WP_005673732.1">
    <property type="nucleotide sequence ID" value="NZ_CP146288.1"/>
</dbReference>
<feature type="transmembrane region" description="Helical" evidence="10">
    <location>
        <begin position="274"/>
        <end position="293"/>
    </location>
</feature>
<evidence type="ECO:0000259" key="11">
    <source>
        <dbReference type="Pfam" id="PF01578"/>
    </source>
</evidence>